<gene>
    <name evidence="3" type="ORF">COX36_00340</name>
</gene>
<evidence type="ECO:0000259" key="2">
    <source>
        <dbReference type="Pfam" id="PF10646"/>
    </source>
</evidence>
<dbReference type="Proteomes" id="UP000230273">
    <property type="component" value="Unassembled WGS sequence"/>
</dbReference>
<feature type="transmembrane region" description="Helical" evidence="1">
    <location>
        <begin position="34"/>
        <end position="55"/>
    </location>
</feature>
<protein>
    <recommendedName>
        <fullName evidence="2">GerMN domain-containing protein</fullName>
    </recommendedName>
</protein>
<comment type="caution">
    <text evidence="3">The sequence shown here is derived from an EMBL/GenBank/DDBJ whole genome shotgun (WGS) entry which is preliminary data.</text>
</comment>
<keyword evidence="1" id="KW-1133">Transmembrane helix</keyword>
<keyword evidence="1" id="KW-0472">Membrane</keyword>
<evidence type="ECO:0000313" key="3">
    <source>
        <dbReference type="EMBL" id="PIP24018.1"/>
    </source>
</evidence>
<sequence>MKITKFKEFFTLKLSGLKSFLNSFDRKKAIKAGLFFAVSIAVVFFLIILIKPYLFKFINNLYPRQKAENIVQNWIIENSPTYKFDGKNLKLEESMALYYPNCAACYKFVYSFESTHLGYGDRSKEKTTPANIPHTLVVTVKSGRVTSAITDYKYDEIKKIPLKEEKTRVKFYYPNQKLADEVKDVCSPDSIGFVEREIPKTDNIVLDTINILIKGDLEVSERTNGFYTEFARRDFKFRGIGFEKGILTLEFTEIPGFTSGGSCRVGLLRAQIEKTAKQFSEVKSIKFLPEDLFNP</sequence>
<evidence type="ECO:0000256" key="1">
    <source>
        <dbReference type="SAM" id="Phobius"/>
    </source>
</evidence>
<accession>A0A2G9YXN4</accession>
<dbReference type="EMBL" id="PCRP01000004">
    <property type="protein sequence ID" value="PIP24018.1"/>
    <property type="molecule type" value="Genomic_DNA"/>
</dbReference>
<feature type="domain" description="GerMN" evidence="2">
    <location>
        <begin position="171"/>
        <end position="288"/>
    </location>
</feature>
<proteinExistence type="predicted"/>
<name>A0A2G9YXN4_9BACT</name>
<evidence type="ECO:0000313" key="4">
    <source>
        <dbReference type="Proteomes" id="UP000230273"/>
    </source>
</evidence>
<dbReference type="AlphaFoldDB" id="A0A2G9YXN4"/>
<dbReference type="Pfam" id="PF10646">
    <property type="entry name" value="Germane"/>
    <property type="match status" value="1"/>
</dbReference>
<dbReference type="InterPro" id="IPR019606">
    <property type="entry name" value="GerMN"/>
</dbReference>
<organism evidence="3 4">
    <name type="scientific">Candidatus Nealsonbacteria bacterium CG23_combo_of_CG06-09_8_20_14_all_38_19</name>
    <dbReference type="NCBI Taxonomy" id="1974721"/>
    <lineage>
        <taxon>Bacteria</taxon>
        <taxon>Candidatus Nealsoniibacteriota</taxon>
    </lineage>
</organism>
<reference evidence="3 4" key="1">
    <citation type="submission" date="2017-09" db="EMBL/GenBank/DDBJ databases">
        <title>Depth-based differentiation of microbial function through sediment-hosted aquifers and enrichment of novel symbionts in the deep terrestrial subsurface.</title>
        <authorList>
            <person name="Probst A.J."/>
            <person name="Ladd B."/>
            <person name="Jarett J.K."/>
            <person name="Geller-Mcgrath D.E."/>
            <person name="Sieber C.M."/>
            <person name="Emerson J.B."/>
            <person name="Anantharaman K."/>
            <person name="Thomas B.C."/>
            <person name="Malmstrom R."/>
            <person name="Stieglmeier M."/>
            <person name="Klingl A."/>
            <person name="Woyke T."/>
            <person name="Ryan C.M."/>
            <person name="Banfield J.F."/>
        </authorList>
    </citation>
    <scope>NUCLEOTIDE SEQUENCE [LARGE SCALE GENOMIC DNA]</scope>
    <source>
        <strain evidence="3">CG23_combo_of_CG06-09_8_20_14_all_38_19</strain>
    </source>
</reference>
<keyword evidence="1" id="KW-0812">Transmembrane</keyword>